<dbReference type="Gene3D" id="1.10.600.10">
    <property type="entry name" value="Farnesyl Diphosphate Synthase"/>
    <property type="match status" value="1"/>
</dbReference>
<comment type="caution">
    <text evidence="1">The sequence shown here is derived from an EMBL/GenBank/DDBJ whole genome shotgun (WGS) entry which is preliminary data.</text>
</comment>
<dbReference type="SMR" id="A0A7W7CHZ4"/>
<dbReference type="InterPro" id="IPR002060">
    <property type="entry name" value="Squ/phyt_synthse"/>
</dbReference>
<dbReference type="AlphaFoldDB" id="A0A7W7CHZ4"/>
<keyword evidence="2" id="KW-1185">Reference proteome</keyword>
<dbReference type="RefSeq" id="WP_185005773.1">
    <property type="nucleotide sequence ID" value="NZ_BAAAUI010000020.1"/>
</dbReference>
<protein>
    <submittedName>
        <fullName evidence="1">Farnesyl-diphosphate farnesyltransferase</fullName>
        <ecNumber evidence="1">2.5.1.21</ecNumber>
    </submittedName>
</protein>
<gene>
    <name evidence="1" type="ORF">HNR67_006219</name>
</gene>
<organism evidence="1 2">
    <name type="scientific">Crossiella cryophila</name>
    <dbReference type="NCBI Taxonomy" id="43355"/>
    <lineage>
        <taxon>Bacteria</taxon>
        <taxon>Bacillati</taxon>
        <taxon>Actinomycetota</taxon>
        <taxon>Actinomycetes</taxon>
        <taxon>Pseudonocardiales</taxon>
        <taxon>Pseudonocardiaceae</taxon>
        <taxon>Crossiella</taxon>
    </lineage>
</organism>
<dbReference type="GO" id="GO:0051996">
    <property type="term" value="F:squalene synthase [NAD(P)H] activity"/>
    <property type="evidence" value="ECO:0007669"/>
    <property type="project" value="UniProtKB-EC"/>
</dbReference>
<dbReference type="EC" id="2.5.1.21" evidence="1"/>
<accession>A0A7W7CHZ4</accession>
<keyword evidence="1" id="KW-0808">Transferase</keyword>
<dbReference type="Pfam" id="PF00494">
    <property type="entry name" value="SQS_PSY"/>
    <property type="match status" value="1"/>
</dbReference>
<dbReference type="InterPro" id="IPR008949">
    <property type="entry name" value="Isoprenoid_synthase_dom_sf"/>
</dbReference>
<reference evidence="1 2" key="1">
    <citation type="submission" date="2020-08" db="EMBL/GenBank/DDBJ databases">
        <title>Sequencing the genomes of 1000 actinobacteria strains.</title>
        <authorList>
            <person name="Klenk H.-P."/>
        </authorList>
    </citation>
    <scope>NUCLEOTIDE SEQUENCE [LARGE SCALE GENOMIC DNA]</scope>
    <source>
        <strain evidence="1 2">DSM 44230</strain>
    </source>
</reference>
<proteinExistence type="predicted"/>
<dbReference type="SUPFAM" id="SSF48576">
    <property type="entry name" value="Terpenoid synthases"/>
    <property type="match status" value="1"/>
</dbReference>
<evidence type="ECO:0000313" key="1">
    <source>
        <dbReference type="EMBL" id="MBB4680101.1"/>
    </source>
</evidence>
<dbReference type="EMBL" id="JACHMH010000001">
    <property type="protein sequence ID" value="MBB4680101.1"/>
    <property type="molecule type" value="Genomic_DNA"/>
</dbReference>
<sequence length="254" mass="28036">MPPILTEALNVLRRHSITYVEPVMAMPPGLHETMAGTYLLMRGIDEVEDHPSLAPQRKVALLEGISKAIQGRLTHSALQHTFAADAEALPEVSLRLADWASLLADPIAARILEAFATMAERMADWCGQDFRISTERDLDQYTYAVAGSLALMLGDVWAWYDGTQANRAWLLGYGRGVQAANILADQEADRERSVSFRPEGWTLAHLHDYAERELRLADRFYAALPANSPARIWCEKPLAQAWSVVGAVALGGGR</sequence>
<evidence type="ECO:0000313" key="2">
    <source>
        <dbReference type="Proteomes" id="UP000533598"/>
    </source>
</evidence>
<name>A0A7W7CHZ4_9PSEU</name>
<dbReference type="Proteomes" id="UP000533598">
    <property type="component" value="Unassembled WGS sequence"/>
</dbReference>